<evidence type="ECO:0000259" key="2">
    <source>
        <dbReference type="Pfam" id="PF21814"/>
    </source>
</evidence>
<name>A0A8S5TZS0_9CAUD</name>
<dbReference type="InterPro" id="IPR006528">
    <property type="entry name" value="Phage_head_morphogenesis_dom"/>
</dbReference>
<feature type="domain" description="DUF6883" evidence="2">
    <location>
        <begin position="414"/>
        <end position="520"/>
    </location>
</feature>
<dbReference type="NCBIfam" id="TIGR01641">
    <property type="entry name" value="phageSPP1_gp7"/>
    <property type="match status" value="1"/>
</dbReference>
<reference evidence="3" key="1">
    <citation type="journal article" date="2021" name="Proc. Natl. Acad. Sci. U.S.A.">
        <title>A Catalog of Tens of Thousands of Viruses from Human Metagenomes Reveals Hidden Associations with Chronic Diseases.</title>
        <authorList>
            <person name="Tisza M.J."/>
            <person name="Buck C.B."/>
        </authorList>
    </citation>
    <scope>NUCLEOTIDE SEQUENCE</scope>
    <source>
        <strain evidence="3">CtMne5</strain>
    </source>
</reference>
<evidence type="ECO:0000313" key="3">
    <source>
        <dbReference type="EMBL" id="DAF87705.1"/>
    </source>
</evidence>
<dbReference type="Pfam" id="PF21814">
    <property type="entry name" value="DUF6883"/>
    <property type="match status" value="1"/>
</dbReference>
<proteinExistence type="predicted"/>
<feature type="domain" description="Phage head morphogenesis" evidence="1">
    <location>
        <begin position="196"/>
        <end position="301"/>
    </location>
</feature>
<organism evidence="3">
    <name type="scientific">Myoviridae sp. ctMne5</name>
    <dbReference type="NCBI Taxonomy" id="2825089"/>
    <lineage>
        <taxon>Viruses</taxon>
        <taxon>Duplodnaviria</taxon>
        <taxon>Heunggongvirae</taxon>
        <taxon>Uroviricota</taxon>
        <taxon>Caudoviricetes</taxon>
    </lineage>
</organism>
<dbReference type="EMBL" id="BK015967">
    <property type="protein sequence ID" value="DAF87705.1"/>
    <property type="molecule type" value="Genomic_DNA"/>
</dbReference>
<dbReference type="InterPro" id="IPR049250">
    <property type="entry name" value="DUF6883"/>
</dbReference>
<accession>A0A8S5TZS0</accession>
<protein>
    <submittedName>
        <fullName evidence="3">Minor capsid protein</fullName>
    </submittedName>
</protein>
<dbReference type="Pfam" id="PF04233">
    <property type="entry name" value="Phage_Mu_F"/>
    <property type="match status" value="1"/>
</dbReference>
<evidence type="ECO:0000259" key="1">
    <source>
        <dbReference type="Pfam" id="PF04233"/>
    </source>
</evidence>
<sequence length="525" mass="61263">MKNDSYWENRAAWDMYHRMEDAEETADLIAKVYRNASMLLTNKAKDIFEKYMTKYGLSETQAWNLLNTLQDQTSLEELLNALKNKDSDKTKQQLLQELEAPAYRARMERLKDLLQQVDTIMQETYQQEQLFDTGFFQNLCEDVYYRSIYNVQKQTGLGFSFSNISKKQIEQVLSMNWSGRHYSQRIWKNTQDLSKTLKQELLVSLLTGRTDRETSEVIMNRCGAGAMQARRLVRTESCFLSGELTARSYEECGIEKYRYLATLDLRTSEVCRSLDGKIFFLKDRKPGKNYPPMHPWCRSTTVGAINEDILKNMKRSAYNPKTGHIETVPATMTYEKWYEKYVKGDAKAEAEEKSIKNKHSDREQYDRYKEILGKDMPKSFADFQEMKYNEPEKWRFMKLDYQRRNDLLQHPELKLPNAEKAMAADAKFEKYLFGGTHPEGLAKGKAFSDRLGYDTENWNKLKQAIIEKAPKYPVTSKGVNGYEKHMYEQKIILNGLKEKPANVIVGWSADENSVTMASAYIKEVK</sequence>